<dbReference type="InterPro" id="IPR037455">
    <property type="entry name" value="LucA/IucC-like"/>
</dbReference>
<dbReference type="Gene3D" id="3.30.310.280">
    <property type="match status" value="1"/>
</dbReference>
<dbReference type="EMBL" id="JBHSRD010000003">
    <property type="protein sequence ID" value="MFC6007050.1"/>
    <property type="molecule type" value="Genomic_DNA"/>
</dbReference>
<keyword evidence="8" id="KW-0808">Transferase</keyword>
<dbReference type="InterPro" id="IPR022770">
    <property type="entry name" value="IucA/IucC-like_C"/>
</dbReference>
<keyword evidence="9" id="KW-1185">Reference proteome</keyword>
<dbReference type="PANTHER" id="PTHR34384:SF6">
    <property type="entry name" value="STAPHYLOFERRIN B SYNTHASE"/>
    <property type="match status" value="1"/>
</dbReference>
<comment type="pathway">
    <text evidence="2">Siderophore biosynthesis; mycobactin biosynthesis.</text>
</comment>
<evidence type="ECO:0000256" key="2">
    <source>
        <dbReference type="ARBA" id="ARBA00005102"/>
    </source>
</evidence>
<gene>
    <name evidence="8" type="ORF">ACFQDO_07895</name>
</gene>
<feature type="region of interest" description="Disordered" evidence="6">
    <location>
        <begin position="787"/>
        <end position="809"/>
    </location>
</feature>
<dbReference type="Gene3D" id="6.10.250.3370">
    <property type="match status" value="1"/>
</dbReference>
<dbReference type="Pfam" id="PF04183">
    <property type="entry name" value="IucA_IucC"/>
    <property type="match status" value="1"/>
</dbReference>
<dbReference type="PANTHER" id="PTHR34384">
    <property type="entry name" value="L-2,3-DIAMINOPROPANOATE--CITRATE LIGASE"/>
    <property type="match status" value="1"/>
</dbReference>
<evidence type="ECO:0000256" key="1">
    <source>
        <dbReference type="ARBA" id="ARBA00003818"/>
    </source>
</evidence>
<sequence>MTTHTTTTDADLSAQQISGVGQLRLRPVDPDADAALLHGWTTHDKARFWEPTPADVEGTRAVYQAIAARPGHDAFIGEHDGRPAFLVERYDPRQDAVGSTYRVQDGDVGMHVLVAPSGEPVAGFTRAVFAVVLDWLFADPATVRVVVEPDVRNDAVRRLNAQAGFVVHREVELPGKRAALSACTRADYGRARPSLLRPGPVHHLTPQRWDAANRTLVAKALGEFAHELLVRPEPLPDNRFEVVADDGRACYRFTARRYALDHWLVDAASLEYWDADGEPAPPDALRLVTDLRTSLQLSAEILPVYLEELTSTLASAAFKLGPERPGSRQLAGERFQVVEAAMTEGHPCFVACNGRLGLSAQDFLAYAPEVGRPIRLTWLAARRDLTTLALSTDLTEDALLDAELDERVRADFHRRLTELGLDAAGYVLVPVHPWQWENRIAVTFAADLARRDLVHLGDSQDEYQAQQSIRTFANLTRPERHYVKTAMSVLNMGFLRGLSAKYMAATPAINDWLHGLVQSDDELGARRFSVLRERAAVGYLGGASAQAAPSGSPYRKMLAALWRESAVPRVAEGEHVMTMAALLHVDGHGRSLAAELVARSGLDPRDWLRRYLQAYLVPVVHLLYRHDVALMPHGENIILVLRDGVVDRVLLKDIGEEVLVVTLDRELPADVGRIQFDVPAELRPLSVLTDVVDSFLRFLGARLDASGTLPEREFWSVAAQVLAEYQQRHPDVAGAVEELFAPEFARSCLNRLQLRKNDEMVDLEDPAYSLCLEGTLVNPLARWRGVPGSGGRESSGRESTGRSAVLAGG</sequence>
<comment type="caution">
    <text evidence="8">The sequence shown here is derived from an EMBL/GenBank/DDBJ whole genome shotgun (WGS) entry which is preliminary data.</text>
</comment>
<evidence type="ECO:0000256" key="5">
    <source>
        <dbReference type="ARBA" id="ARBA00031122"/>
    </source>
</evidence>
<evidence type="ECO:0000313" key="9">
    <source>
        <dbReference type="Proteomes" id="UP001596189"/>
    </source>
</evidence>
<evidence type="ECO:0000256" key="4">
    <source>
        <dbReference type="ARBA" id="ARBA00020586"/>
    </source>
</evidence>
<reference evidence="9" key="1">
    <citation type="journal article" date="2019" name="Int. J. Syst. Evol. Microbiol.">
        <title>The Global Catalogue of Microorganisms (GCM) 10K type strain sequencing project: providing services to taxonomists for standard genome sequencing and annotation.</title>
        <authorList>
            <consortium name="The Broad Institute Genomics Platform"/>
            <consortium name="The Broad Institute Genome Sequencing Center for Infectious Disease"/>
            <person name="Wu L."/>
            <person name="Ma J."/>
        </authorList>
    </citation>
    <scope>NUCLEOTIDE SEQUENCE [LARGE SCALE GENOMIC DNA]</scope>
    <source>
        <strain evidence="9">KACC 14249</strain>
    </source>
</reference>
<dbReference type="SUPFAM" id="SSF55729">
    <property type="entry name" value="Acyl-CoA N-acyltransferases (Nat)"/>
    <property type="match status" value="1"/>
</dbReference>
<name>A0ABW1JDF7_9ACTN</name>
<evidence type="ECO:0000256" key="3">
    <source>
        <dbReference type="ARBA" id="ARBA00007832"/>
    </source>
</evidence>
<evidence type="ECO:0000256" key="6">
    <source>
        <dbReference type="SAM" id="MobiDB-lite"/>
    </source>
</evidence>
<dbReference type="RefSeq" id="WP_345715856.1">
    <property type="nucleotide sequence ID" value="NZ_BAABFP010000004.1"/>
</dbReference>
<accession>A0ABW1JDF7</accession>
<dbReference type="Proteomes" id="UP001596189">
    <property type="component" value="Unassembled WGS sequence"/>
</dbReference>
<protein>
    <recommendedName>
        <fullName evidence="4">Lysine N-acyltransferase MbtK</fullName>
    </recommendedName>
    <alternativeName>
        <fullName evidence="5">Mycobactin synthase protein K</fullName>
    </alternativeName>
</protein>
<proteinExistence type="inferred from homology"/>
<dbReference type="InterPro" id="IPR019432">
    <property type="entry name" value="Acyltransferase_MbtK/IucB-like"/>
</dbReference>
<evidence type="ECO:0000313" key="8">
    <source>
        <dbReference type="EMBL" id="MFC6007050.1"/>
    </source>
</evidence>
<feature type="domain" description="Acyltransferase MbtK/IucB-like conserved" evidence="7">
    <location>
        <begin position="26"/>
        <end position="73"/>
    </location>
</feature>
<comment type="similarity">
    <text evidence="3">Belongs to the IucA/IucC family.</text>
</comment>
<dbReference type="GO" id="GO:0016746">
    <property type="term" value="F:acyltransferase activity"/>
    <property type="evidence" value="ECO:0007669"/>
    <property type="project" value="UniProtKB-KW"/>
</dbReference>
<comment type="function">
    <text evidence="1">Acyltransferase required for the direct transfer of medium- to long-chain fatty acyl moieties from a carrier protein (MbtL) on to the epsilon-amino group of lysine residue in the mycobactin core.</text>
</comment>
<dbReference type="SMART" id="SM01006">
    <property type="entry name" value="AlcB"/>
    <property type="match status" value="1"/>
</dbReference>
<keyword evidence="8" id="KW-0012">Acyltransferase</keyword>
<dbReference type="Gene3D" id="3.40.630.30">
    <property type="match status" value="1"/>
</dbReference>
<dbReference type="Pfam" id="PF06276">
    <property type="entry name" value="FhuF"/>
    <property type="match status" value="1"/>
</dbReference>
<evidence type="ECO:0000259" key="7">
    <source>
        <dbReference type="SMART" id="SM01006"/>
    </source>
</evidence>
<dbReference type="InterPro" id="IPR016181">
    <property type="entry name" value="Acyl_CoA_acyltransferase"/>
</dbReference>
<dbReference type="Pfam" id="PF13523">
    <property type="entry name" value="Acetyltransf_8"/>
    <property type="match status" value="1"/>
</dbReference>
<dbReference type="Gene3D" id="1.10.510.40">
    <property type="match status" value="1"/>
</dbReference>
<organism evidence="8 9">
    <name type="scientific">Angustibacter luteus</name>
    <dbReference type="NCBI Taxonomy" id="658456"/>
    <lineage>
        <taxon>Bacteria</taxon>
        <taxon>Bacillati</taxon>
        <taxon>Actinomycetota</taxon>
        <taxon>Actinomycetes</taxon>
        <taxon>Kineosporiales</taxon>
        <taxon>Kineosporiaceae</taxon>
    </lineage>
</organism>
<dbReference type="InterPro" id="IPR007310">
    <property type="entry name" value="Aerobactin_biosyn_IucA/IucC_N"/>
</dbReference>